<keyword evidence="5 8" id="KW-0812">Transmembrane</keyword>
<dbReference type="GO" id="GO:0016740">
    <property type="term" value="F:transferase activity"/>
    <property type="evidence" value="ECO:0007669"/>
    <property type="project" value="UniProtKB-KW"/>
</dbReference>
<evidence type="ECO:0000256" key="8">
    <source>
        <dbReference type="SAM" id="Phobius"/>
    </source>
</evidence>
<evidence type="ECO:0000256" key="7">
    <source>
        <dbReference type="ARBA" id="ARBA00023136"/>
    </source>
</evidence>
<evidence type="ECO:0000256" key="2">
    <source>
        <dbReference type="ARBA" id="ARBA00022475"/>
    </source>
</evidence>
<dbReference type="Pfam" id="PF00884">
    <property type="entry name" value="Sulfatase"/>
    <property type="match status" value="1"/>
</dbReference>
<reference evidence="11 12" key="1">
    <citation type="submission" date="2024-02" db="EMBL/GenBank/DDBJ databases">
        <title>Bacteria isolated from the canopy kelp, Nereocystis luetkeana.</title>
        <authorList>
            <person name="Pfister C.A."/>
            <person name="Younker I.T."/>
            <person name="Light S.H."/>
        </authorList>
    </citation>
    <scope>NUCLEOTIDE SEQUENCE [LARGE SCALE GENOMIC DNA]</scope>
    <source>
        <strain evidence="11 12">TI.4.07</strain>
    </source>
</reference>
<dbReference type="Gene3D" id="3.40.720.10">
    <property type="entry name" value="Alkaline Phosphatase, subunit A"/>
    <property type="match status" value="1"/>
</dbReference>
<keyword evidence="12" id="KW-1185">Reference proteome</keyword>
<evidence type="ECO:0000256" key="6">
    <source>
        <dbReference type="ARBA" id="ARBA00022989"/>
    </source>
</evidence>
<comment type="caution">
    <text evidence="11">The sequence shown here is derived from an EMBL/GenBank/DDBJ whole genome shotgun (WGS) entry which is preliminary data.</text>
</comment>
<evidence type="ECO:0000256" key="5">
    <source>
        <dbReference type="ARBA" id="ARBA00022692"/>
    </source>
</evidence>
<dbReference type="PANTHER" id="PTHR30443">
    <property type="entry name" value="INNER MEMBRANE PROTEIN"/>
    <property type="match status" value="1"/>
</dbReference>
<dbReference type="InterPro" id="IPR017850">
    <property type="entry name" value="Alkaline_phosphatase_core_sf"/>
</dbReference>
<evidence type="ECO:0000259" key="9">
    <source>
        <dbReference type="Pfam" id="PF00884"/>
    </source>
</evidence>
<keyword evidence="3" id="KW-0997">Cell inner membrane</keyword>
<dbReference type="Pfam" id="PF08019">
    <property type="entry name" value="EptA_B_N"/>
    <property type="match status" value="1"/>
</dbReference>
<keyword evidence="2" id="KW-1003">Cell membrane</keyword>
<gene>
    <name evidence="11" type="ORF">V6242_07545</name>
</gene>
<organism evidence="11 12">
    <name type="scientific">Marinomonas arenicola</name>
    <dbReference type="NCBI Taxonomy" id="569601"/>
    <lineage>
        <taxon>Bacteria</taxon>
        <taxon>Pseudomonadati</taxon>
        <taxon>Pseudomonadota</taxon>
        <taxon>Gammaproteobacteria</taxon>
        <taxon>Oceanospirillales</taxon>
        <taxon>Oceanospirillaceae</taxon>
        <taxon>Marinomonas</taxon>
    </lineage>
</organism>
<evidence type="ECO:0000313" key="12">
    <source>
        <dbReference type="Proteomes" id="UP001379949"/>
    </source>
</evidence>
<keyword evidence="6 8" id="KW-1133">Transmembrane helix</keyword>
<accession>A0ABU9G3Z0</accession>
<dbReference type="EMBL" id="JBAKAR010000004">
    <property type="protein sequence ID" value="MEL0612995.1"/>
    <property type="molecule type" value="Genomic_DNA"/>
</dbReference>
<feature type="domain" description="Phosphoethanolamine transferase N-terminal" evidence="10">
    <location>
        <begin position="63"/>
        <end position="210"/>
    </location>
</feature>
<evidence type="ECO:0000259" key="10">
    <source>
        <dbReference type="Pfam" id="PF08019"/>
    </source>
</evidence>
<dbReference type="CDD" id="cd16017">
    <property type="entry name" value="LptA"/>
    <property type="match status" value="1"/>
</dbReference>
<dbReference type="RefSeq" id="WP_341566836.1">
    <property type="nucleotide sequence ID" value="NZ_JBAKAR010000004.1"/>
</dbReference>
<dbReference type="PANTHER" id="PTHR30443:SF0">
    <property type="entry name" value="PHOSPHOETHANOLAMINE TRANSFERASE EPTA"/>
    <property type="match status" value="1"/>
</dbReference>
<name>A0ABU9G3Z0_9GAMM</name>
<proteinExistence type="predicted"/>
<dbReference type="InterPro" id="IPR000917">
    <property type="entry name" value="Sulfatase_N"/>
</dbReference>
<feature type="transmembrane region" description="Helical" evidence="8">
    <location>
        <begin position="123"/>
        <end position="147"/>
    </location>
</feature>
<dbReference type="SUPFAM" id="SSF53649">
    <property type="entry name" value="Alkaline phosphatase-like"/>
    <property type="match status" value="1"/>
</dbReference>
<protein>
    <submittedName>
        <fullName evidence="11">Phosphoethanolamine--lipid A transferase</fullName>
    </submittedName>
</protein>
<evidence type="ECO:0000256" key="3">
    <source>
        <dbReference type="ARBA" id="ARBA00022519"/>
    </source>
</evidence>
<feature type="transmembrane region" description="Helical" evidence="8">
    <location>
        <begin position="21"/>
        <end position="39"/>
    </location>
</feature>
<comment type="subcellular location">
    <subcellularLocation>
        <location evidence="1">Cell inner membrane</location>
        <topology evidence="1">Multi-pass membrane protein</topology>
    </subcellularLocation>
</comment>
<dbReference type="InterPro" id="IPR058130">
    <property type="entry name" value="PEA_transf_C"/>
</dbReference>
<keyword evidence="4 11" id="KW-0808">Transferase</keyword>
<keyword evidence="7 8" id="KW-0472">Membrane</keyword>
<dbReference type="NCBIfam" id="NF028537">
    <property type="entry name" value="P_eth_NH2_trans"/>
    <property type="match status" value="1"/>
</dbReference>
<dbReference type="Proteomes" id="UP001379949">
    <property type="component" value="Unassembled WGS sequence"/>
</dbReference>
<feature type="transmembrane region" description="Helical" evidence="8">
    <location>
        <begin position="159"/>
        <end position="177"/>
    </location>
</feature>
<evidence type="ECO:0000256" key="4">
    <source>
        <dbReference type="ARBA" id="ARBA00022679"/>
    </source>
</evidence>
<sequence length="546" mass="61662">MNKKKTSQKKEPRFQLSYSSLSFILAIYYTLVVNLPFYRELKTVLTSIGDMNVVTILPIPLFLLLILNIIFNLFSWPYVGKAFFVFLLITSSIVSYTMLFYGINVDYGMIENALETDSSEAASYLNLHSISWITITGVIPSLLVAFAPMKPGIALLRKAIAIGLSVILLLLLLFFSYKDLSAVGRNHGSLKRMIIPTYYLYSAYNYLHDTYFTRPIPFKHIGEDATLSNKSSNEKPTLFFFILGETARSQNYALNGYAKNTNPYTKEQNVISFQSVHSCGTATAVSVPCMFSQQGRHDYNKKRTYNQDNVMDILQRAGVSLLWKENDGGDKDVAKRIPKIVIDRSRKDQFCNGSTCLDMALLQNLDSQIAAMKGKDKLLVMHVMGSHGPTYYLRYPKEQEKFLPDCQSSEIEDCSVNSIVNTYDNTIVYTDYVISQAINKLKSLSGQYNTALFYISDHGESLGEDGLFLHGVPYAVAPAFQTTVPLILWLSDGFKQSKHIDEACLRKEAKKGDFSQDYVFSSLLGIMDVKTNAYDKNLDIYQPCRD</sequence>
<feature type="transmembrane region" description="Helical" evidence="8">
    <location>
        <begin position="51"/>
        <end position="71"/>
    </location>
</feature>
<dbReference type="InterPro" id="IPR012549">
    <property type="entry name" value="EptA-like_N"/>
</dbReference>
<feature type="transmembrane region" description="Helical" evidence="8">
    <location>
        <begin position="83"/>
        <end position="103"/>
    </location>
</feature>
<evidence type="ECO:0000313" key="11">
    <source>
        <dbReference type="EMBL" id="MEL0612995.1"/>
    </source>
</evidence>
<feature type="domain" description="Sulfatase N-terminal" evidence="9">
    <location>
        <begin position="239"/>
        <end position="529"/>
    </location>
</feature>
<dbReference type="InterPro" id="IPR040423">
    <property type="entry name" value="PEA_transferase"/>
</dbReference>
<evidence type="ECO:0000256" key="1">
    <source>
        <dbReference type="ARBA" id="ARBA00004429"/>
    </source>
</evidence>